<dbReference type="Proteomes" id="UP000659388">
    <property type="component" value="Unassembled WGS sequence"/>
</dbReference>
<evidence type="ECO:0000256" key="6">
    <source>
        <dbReference type="SAM" id="SignalP"/>
    </source>
</evidence>
<dbReference type="PANTHER" id="PTHR30329:SF21">
    <property type="entry name" value="LIPOPROTEIN YIAD-RELATED"/>
    <property type="match status" value="1"/>
</dbReference>
<evidence type="ECO:0000256" key="3">
    <source>
        <dbReference type="ARBA" id="ARBA00023237"/>
    </source>
</evidence>
<dbReference type="Gene3D" id="3.30.1330.60">
    <property type="entry name" value="OmpA-like domain"/>
    <property type="match status" value="1"/>
</dbReference>
<evidence type="ECO:0000256" key="4">
    <source>
        <dbReference type="PROSITE-ProRule" id="PRU00473"/>
    </source>
</evidence>
<accession>A0A937K0I4</accession>
<feature type="compositionally biased region" description="Basic and acidic residues" evidence="5">
    <location>
        <begin position="585"/>
        <end position="598"/>
    </location>
</feature>
<dbReference type="Pfam" id="PF07676">
    <property type="entry name" value="PD40"/>
    <property type="match status" value="3"/>
</dbReference>
<dbReference type="Pfam" id="PF00691">
    <property type="entry name" value="OmpA"/>
    <property type="match status" value="1"/>
</dbReference>
<dbReference type="PROSITE" id="PS51123">
    <property type="entry name" value="OMPA_2"/>
    <property type="match status" value="1"/>
</dbReference>
<feature type="domain" description="OmpA-like" evidence="7">
    <location>
        <begin position="485"/>
        <end position="598"/>
    </location>
</feature>
<proteinExistence type="predicted"/>
<name>A0A937K0I4_9BACT</name>
<comment type="subcellular location">
    <subcellularLocation>
        <location evidence="1">Cell outer membrane</location>
    </subcellularLocation>
</comment>
<evidence type="ECO:0000256" key="5">
    <source>
        <dbReference type="SAM" id="MobiDB-lite"/>
    </source>
</evidence>
<dbReference type="EMBL" id="JAESIY010000012">
    <property type="protein sequence ID" value="MBL3658388.1"/>
    <property type="molecule type" value="Genomic_DNA"/>
</dbReference>
<evidence type="ECO:0000313" key="9">
    <source>
        <dbReference type="Proteomes" id="UP000659388"/>
    </source>
</evidence>
<dbReference type="InterPro" id="IPR011990">
    <property type="entry name" value="TPR-like_helical_dom_sf"/>
</dbReference>
<dbReference type="GO" id="GO:0009279">
    <property type="term" value="C:cell outer membrane"/>
    <property type="evidence" value="ECO:0007669"/>
    <property type="project" value="UniProtKB-SubCell"/>
</dbReference>
<dbReference type="InterPro" id="IPR006664">
    <property type="entry name" value="OMP_bac"/>
</dbReference>
<dbReference type="InterPro" id="IPR011659">
    <property type="entry name" value="WD40"/>
</dbReference>
<keyword evidence="2 4" id="KW-0472">Membrane</keyword>
<organism evidence="8 9">
    <name type="scientific">Fulvivirga sediminis</name>
    <dbReference type="NCBI Taxonomy" id="2803949"/>
    <lineage>
        <taxon>Bacteria</taxon>
        <taxon>Pseudomonadati</taxon>
        <taxon>Bacteroidota</taxon>
        <taxon>Cytophagia</taxon>
        <taxon>Cytophagales</taxon>
        <taxon>Fulvivirgaceae</taxon>
        <taxon>Fulvivirga</taxon>
    </lineage>
</organism>
<dbReference type="AlphaFoldDB" id="A0A937K0I4"/>
<reference evidence="8" key="1">
    <citation type="submission" date="2021-01" db="EMBL/GenBank/DDBJ databases">
        <title>Fulvivirga kasyanovii gen. nov., sp nov., a novel member of the phylum Bacteroidetes isolated from seawater in a mussel farm.</title>
        <authorList>
            <person name="Zhao L.-H."/>
            <person name="Wang Z.-J."/>
        </authorList>
    </citation>
    <scope>NUCLEOTIDE SEQUENCE</scope>
    <source>
        <strain evidence="8">2943</strain>
    </source>
</reference>
<sequence length="598" mass="68197">MKHFYYFLSCCLFFCTQVHAQEDPVALAEEYLQQASQIYSQQKEAIEIAKELFVKAAELDPNNVKANWMAGQLYLETINKDQALKYLLRVQEKKPSYRFDIWYQIGRAYHYGLDFNQALDYYKKYEHKVTNDRHYRGRDRVLPEDVRRRIVECNNGKEIINQPARYSVEVLEPGINSVWPDYAPVMNEDETVMIFTSRRQEGNTSADVDKDNFYFEDIFISRKVGGKWGEAENIGPPINTAYHDANIALSADGNRLYLYKDVGRGDIFYSDFVNGEWTEPKFLTDKINSSVYSENSITETSSSDVVFYTSDRPGGFGGIDIYMCIKDDKGRWYKSKSLGPVINTKFDEESPFLAYDGKTLYFSSAGHKGYGGYDIFKSVYDSLKGEWSEPQNLGYPVNTPDDEIYFRASKDGRIGYYSSVREGGLGFTDIFRVKYHGSGKKMSGSELIAQAKKEKERAEIENLSSEESNATNMPSLPVDAKFEAHEMKLMDHAHRIYFNAAQSAIDEVHREELDSIISLLNKYKVLDINISGFASADGNPRYNLQLSQKRALIVLDYFVSHGVPEERIVAQGFGAVKAEGGGDPEENRRADVSIVARE</sequence>
<dbReference type="CDD" id="cd07185">
    <property type="entry name" value="OmpA_C-like"/>
    <property type="match status" value="1"/>
</dbReference>
<comment type="caution">
    <text evidence="8">The sequence shown here is derived from an EMBL/GenBank/DDBJ whole genome shotgun (WGS) entry which is preliminary data.</text>
</comment>
<dbReference type="InterPro" id="IPR050330">
    <property type="entry name" value="Bact_OuterMem_StrucFunc"/>
</dbReference>
<dbReference type="SUPFAM" id="SSF48452">
    <property type="entry name" value="TPR-like"/>
    <property type="match status" value="1"/>
</dbReference>
<gene>
    <name evidence="8" type="ORF">JL102_19710</name>
</gene>
<evidence type="ECO:0000256" key="1">
    <source>
        <dbReference type="ARBA" id="ARBA00004442"/>
    </source>
</evidence>
<dbReference type="Gene3D" id="1.25.40.10">
    <property type="entry name" value="Tetratricopeptide repeat domain"/>
    <property type="match status" value="1"/>
</dbReference>
<dbReference type="SUPFAM" id="SSF82171">
    <property type="entry name" value="DPP6 N-terminal domain-like"/>
    <property type="match status" value="1"/>
</dbReference>
<evidence type="ECO:0000259" key="7">
    <source>
        <dbReference type="PROSITE" id="PS51123"/>
    </source>
</evidence>
<evidence type="ECO:0000256" key="2">
    <source>
        <dbReference type="ARBA" id="ARBA00023136"/>
    </source>
</evidence>
<keyword evidence="6" id="KW-0732">Signal</keyword>
<evidence type="ECO:0000313" key="8">
    <source>
        <dbReference type="EMBL" id="MBL3658388.1"/>
    </source>
</evidence>
<protein>
    <submittedName>
        <fullName evidence="8">PD40 domain-containing protein</fullName>
    </submittedName>
</protein>
<keyword evidence="9" id="KW-1185">Reference proteome</keyword>
<dbReference type="PANTHER" id="PTHR30329">
    <property type="entry name" value="STATOR ELEMENT OF FLAGELLAR MOTOR COMPLEX"/>
    <property type="match status" value="1"/>
</dbReference>
<feature type="chain" id="PRO_5036934091" evidence="6">
    <location>
        <begin position="21"/>
        <end position="598"/>
    </location>
</feature>
<dbReference type="SUPFAM" id="SSF103088">
    <property type="entry name" value="OmpA-like"/>
    <property type="match status" value="1"/>
</dbReference>
<feature type="signal peptide" evidence="6">
    <location>
        <begin position="1"/>
        <end position="20"/>
    </location>
</feature>
<dbReference type="InterPro" id="IPR006665">
    <property type="entry name" value="OmpA-like"/>
</dbReference>
<dbReference type="PRINTS" id="PR01021">
    <property type="entry name" value="OMPADOMAIN"/>
</dbReference>
<dbReference type="InterPro" id="IPR036737">
    <property type="entry name" value="OmpA-like_sf"/>
</dbReference>
<dbReference type="RefSeq" id="WP_202246180.1">
    <property type="nucleotide sequence ID" value="NZ_JAESIY010000012.1"/>
</dbReference>
<feature type="region of interest" description="Disordered" evidence="5">
    <location>
        <begin position="579"/>
        <end position="598"/>
    </location>
</feature>
<keyword evidence="3" id="KW-0998">Cell outer membrane</keyword>